<comment type="similarity">
    <text evidence="2 5">Belongs to the DegT/DnrJ/EryC1 family.</text>
</comment>
<reference evidence="6 7" key="1">
    <citation type="submission" date="2017-09" db="EMBL/GenBank/DDBJ databases">
        <title>Depth-based differentiation of microbial function through sediment-hosted aquifers and enrichment of novel symbionts in the deep terrestrial subsurface.</title>
        <authorList>
            <person name="Probst A.J."/>
            <person name="Ladd B."/>
            <person name="Jarett J.K."/>
            <person name="Geller-Mcgrath D.E."/>
            <person name="Sieber C.M."/>
            <person name="Emerson J.B."/>
            <person name="Anantharaman K."/>
            <person name="Thomas B.C."/>
            <person name="Malmstrom R."/>
            <person name="Stieglmeier M."/>
            <person name="Klingl A."/>
            <person name="Woyke T."/>
            <person name="Ryan C.M."/>
            <person name="Banfield J.F."/>
        </authorList>
    </citation>
    <scope>NUCLEOTIDE SEQUENCE [LARGE SCALE GENOMIC DNA]</scope>
    <source>
        <strain evidence="6">CG07_land_8_20_14_0_80_42_15</strain>
    </source>
</reference>
<evidence type="ECO:0000313" key="7">
    <source>
        <dbReference type="Proteomes" id="UP000230052"/>
    </source>
</evidence>
<dbReference type="InterPro" id="IPR015422">
    <property type="entry name" value="PyrdxlP-dep_Trfase_small"/>
</dbReference>
<feature type="active site" description="Proton acceptor" evidence="3">
    <location>
        <position position="186"/>
    </location>
</feature>
<dbReference type="InterPro" id="IPR000653">
    <property type="entry name" value="DegT/StrS_aminotransferase"/>
</dbReference>
<dbReference type="PIRSF" id="PIRSF000390">
    <property type="entry name" value="PLP_StrS"/>
    <property type="match status" value="1"/>
</dbReference>
<dbReference type="Gene3D" id="3.90.1150.10">
    <property type="entry name" value="Aspartate Aminotransferase, domain 1"/>
    <property type="match status" value="1"/>
</dbReference>
<dbReference type="CDD" id="cd00616">
    <property type="entry name" value="AHBA_syn"/>
    <property type="match status" value="1"/>
</dbReference>
<dbReference type="GO" id="GO:0030170">
    <property type="term" value="F:pyridoxal phosphate binding"/>
    <property type="evidence" value="ECO:0007669"/>
    <property type="project" value="UniProtKB-ARBA"/>
</dbReference>
<dbReference type="EMBL" id="PEWV01000071">
    <property type="protein sequence ID" value="PIU41063.1"/>
    <property type="molecule type" value="Genomic_DNA"/>
</dbReference>
<accession>A0A2J0KZ07</accession>
<comment type="caution">
    <text evidence="6">The sequence shown here is derived from an EMBL/GenBank/DDBJ whole genome shotgun (WGS) entry which is preliminary data.</text>
</comment>
<evidence type="ECO:0000256" key="1">
    <source>
        <dbReference type="ARBA" id="ARBA00022898"/>
    </source>
</evidence>
<protein>
    <submittedName>
        <fullName evidence="6">Transcriptional regulator</fullName>
    </submittedName>
</protein>
<dbReference type="Proteomes" id="UP000230052">
    <property type="component" value="Unassembled WGS sequence"/>
</dbReference>
<dbReference type="Gene3D" id="3.40.640.10">
    <property type="entry name" value="Type I PLP-dependent aspartate aminotransferase-like (Major domain)"/>
    <property type="match status" value="1"/>
</dbReference>
<dbReference type="SUPFAM" id="SSF53383">
    <property type="entry name" value="PLP-dependent transferases"/>
    <property type="match status" value="1"/>
</dbReference>
<evidence type="ECO:0000256" key="3">
    <source>
        <dbReference type="PIRSR" id="PIRSR000390-1"/>
    </source>
</evidence>
<feature type="modified residue" description="N6-(pyridoxal phosphate)lysine" evidence="4">
    <location>
        <position position="186"/>
    </location>
</feature>
<evidence type="ECO:0000256" key="2">
    <source>
        <dbReference type="ARBA" id="ARBA00037999"/>
    </source>
</evidence>
<evidence type="ECO:0000256" key="5">
    <source>
        <dbReference type="RuleBase" id="RU004508"/>
    </source>
</evidence>
<dbReference type="GO" id="GO:0008483">
    <property type="term" value="F:transaminase activity"/>
    <property type="evidence" value="ECO:0007669"/>
    <property type="project" value="TreeGrafter"/>
</dbReference>
<dbReference type="Pfam" id="PF01041">
    <property type="entry name" value="DegT_DnrJ_EryC1"/>
    <property type="match status" value="1"/>
</dbReference>
<name>A0A2J0KZ07_9BACT</name>
<evidence type="ECO:0000256" key="4">
    <source>
        <dbReference type="PIRSR" id="PIRSR000390-2"/>
    </source>
</evidence>
<proteinExistence type="inferred from homology"/>
<gene>
    <name evidence="6" type="ORF">COS99_06925</name>
</gene>
<dbReference type="PANTHER" id="PTHR30244:SF36">
    <property type="entry name" value="3-OXO-GLUCOSE-6-PHOSPHATE:GLUTAMATE AMINOTRANSFERASE"/>
    <property type="match status" value="1"/>
</dbReference>
<evidence type="ECO:0000313" key="6">
    <source>
        <dbReference type="EMBL" id="PIU41063.1"/>
    </source>
</evidence>
<keyword evidence="1 4" id="KW-0663">Pyridoxal phosphate</keyword>
<dbReference type="GO" id="GO:0000271">
    <property type="term" value="P:polysaccharide biosynthetic process"/>
    <property type="evidence" value="ECO:0007669"/>
    <property type="project" value="TreeGrafter"/>
</dbReference>
<dbReference type="AlphaFoldDB" id="A0A2J0KZ07"/>
<organism evidence="6 7">
    <name type="scientific">Candidatus Aquitaenariimonas noxiae</name>
    <dbReference type="NCBI Taxonomy" id="1974741"/>
    <lineage>
        <taxon>Bacteria</taxon>
        <taxon>Pseudomonadati</taxon>
        <taxon>Candidatus Omnitrophota</taxon>
        <taxon>Candidatus Aquitaenariimonas</taxon>
    </lineage>
</organism>
<dbReference type="FunFam" id="3.40.640.10:FF:000089">
    <property type="entry name" value="Aminotransferase, DegT/DnrJ/EryC1/StrS family"/>
    <property type="match status" value="1"/>
</dbReference>
<dbReference type="InterPro" id="IPR015424">
    <property type="entry name" value="PyrdxlP-dep_Trfase"/>
</dbReference>
<dbReference type="PANTHER" id="PTHR30244">
    <property type="entry name" value="TRANSAMINASE"/>
    <property type="match status" value="1"/>
</dbReference>
<sequence>MMIPILDLKKQYHSIKKEIDARLQEILESGIFILGPNVKSLEKEIADFCTTKFAVGVASGTDALELALQALGIKGGDEVITTPFTFIATTEAILQIGAKIVFADIDPITYNIHPADIKNKLTRKTKAIIPVHLYGQPCQMDEILKYAKEYKFSIIEDCAQAIGAEYAGRRVGSFGNIGCFSFFPTKNLGGYGDGGMVVTNDENIAEKIKILRVHGSKNKYFHILEGRNSRLDEIQAGILRIKLKYLNEWNTKRAEKAALYNDYFVKAGLQNEITLPRANENTKHVYHIYVIRVKQRDELVEFLKSKGVSTAVNYPLPLHLQEVYKKLGYRSGDFPNSELAAKQVVSLPIYPELTSGEIELIVSLIKEFYAKKEN</sequence>
<dbReference type="InterPro" id="IPR015421">
    <property type="entry name" value="PyrdxlP-dep_Trfase_major"/>
</dbReference>